<dbReference type="Gene3D" id="1.10.8.280">
    <property type="entry name" value="ABC transporter ATPase domain-like"/>
    <property type="match status" value="1"/>
</dbReference>
<dbReference type="PROSITE" id="PS50893">
    <property type="entry name" value="ABC_TRANSPORTER_2"/>
    <property type="match status" value="2"/>
</dbReference>
<name>A0A6I6MXK0_9ACTN</name>
<keyword evidence="16" id="KW-1185">Reference proteome</keyword>
<dbReference type="Pfam" id="PF00005">
    <property type="entry name" value="ABC_tran"/>
    <property type="match status" value="1"/>
</dbReference>
<keyword evidence="4" id="KW-0547">Nucleotide-binding</keyword>
<dbReference type="EMBL" id="CP047020">
    <property type="protein sequence ID" value="QHA05508.1"/>
    <property type="molecule type" value="Genomic_DNA"/>
</dbReference>
<comment type="subcellular location">
    <subcellularLocation>
        <location evidence="1">Cytoplasm</location>
    </subcellularLocation>
</comment>
<keyword evidence="8" id="KW-0267">Excision nuclease</keyword>
<keyword evidence="9" id="KW-0238">DNA-binding</keyword>
<dbReference type="GO" id="GO:0005524">
    <property type="term" value="F:ATP binding"/>
    <property type="evidence" value="ECO:0007669"/>
    <property type="project" value="UniProtKB-KW"/>
</dbReference>
<keyword evidence="3" id="KW-0677">Repeat</keyword>
<reference evidence="15 16" key="1">
    <citation type="submission" date="2019-12" db="EMBL/GenBank/DDBJ databases">
        <title>Streptomyces sp. strain T44 isolated from rhizosphere soil of Broussonetia papyrifera.</title>
        <authorList>
            <person name="Mo P."/>
        </authorList>
    </citation>
    <scope>NUCLEOTIDE SEQUENCE [LARGE SCALE GENOMIC DNA]</scope>
    <source>
        <strain evidence="15 16">T44</strain>
    </source>
</reference>
<evidence type="ECO:0000256" key="7">
    <source>
        <dbReference type="ARBA" id="ARBA00022840"/>
    </source>
</evidence>
<dbReference type="SUPFAM" id="SSF52540">
    <property type="entry name" value="P-loop containing nucleoside triphosphate hydrolases"/>
    <property type="match status" value="2"/>
</dbReference>
<feature type="domain" description="ABC transporter" evidence="14">
    <location>
        <begin position="476"/>
        <end position="777"/>
    </location>
</feature>
<dbReference type="GO" id="GO:0005737">
    <property type="term" value="C:cytoplasm"/>
    <property type="evidence" value="ECO:0007669"/>
    <property type="project" value="UniProtKB-SubCell"/>
</dbReference>
<dbReference type="GO" id="GO:0016887">
    <property type="term" value="F:ATP hydrolysis activity"/>
    <property type="evidence" value="ECO:0007669"/>
    <property type="project" value="InterPro"/>
</dbReference>
<comment type="similarity">
    <text evidence="11">Belongs to the ABC transporter superfamily. UvrA family.</text>
</comment>
<dbReference type="InterPro" id="IPR027417">
    <property type="entry name" value="P-loop_NTPase"/>
</dbReference>
<dbReference type="GO" id="GO:0003677">
    <property type="term" value="F:DNA binding"/>
    <property type="evidence" value="ECO:0007669"/>
    <property type="project" value="UniProtKB-KW"/>
</dbReference>
<accession>A0A6I6MXK0</accession>
<dbReference type="PANTHER" id="PTHR43152">
    <property type="entry name" value="UVRABC SYSTEM PROTEIN A"/>
    <property type="match status" value="1"/>
</dbReference>
<keyword evidence="7 15" id="KW-0067">ATP-binding</keyword>
<keyword evidence="2" id="KW-0963">Cytoplasm</keyword>
<evidence type="ECO:0000313" key="16">
    <source>
        <dbReference type="Proteomes" id="UP000436138"/>
    </source>
</evidence>
<evidence type="ECO:0000259" key="14">
    <source>
        <dbReference type="PROSITE" id="PS50893"/>
    </source>
</evidence>
<proteinExistence type="inferred from homology"/>
<evidence type="ECO:0000256" key="12">
    <source>
        <dbReference type="ARBA" id="ARBA00039316"/>
    </source>
</evidence>
<dbReference type="Gene3D" id="1.20.1580.10">
    <property type="entry name" value="ABC transporter ATPase like domain"/>
    <property type="match status" value="2"/>
</dbReference>
<dbReference type="PANTHER" id="PTHR43152:SF2">
    <property type="entry name" value="DRUG RESISTANCE ABC TRANSPORTER"/>
    <property type="match status" value="1"/>
</dbReference>
<dbReference type="GO" id="GO:0006281">
    <property type="term" value="P:DNA repair"/>
    <property type="evidence" value="ECO:0007669"/>
    <property type="project" value="UniProtKB-KW"/>
</dbReference>
<evidence type="ECO:0000256" key="13">
    <source>
        <dbReference type="ARBA" id="ARBA00042156"/>
    </source>
</evidence>
<protein>
    <recommendedName>
        <fullName evidence="12">UvrABC system protein A</fullName>
    </recommendedName>
    <alternativeName>
        <fullName evidence="13">Excinuclease ABC subunit A</fullName>
    </alternativeName>
</protein>
<evidence type="ECO:0000256" key="10">
    <source>
        <dbReference type="ARBA" id="ARBA00023204"/>
    </source>
</evidence>
<dbReference type="RefSeq" id="WP_158922269.1">
    <property type="nucleotide sequence ID" value="NZ_CP047020.1"/>
</dbReference>
<evidence type="ECO:0000313" key="15">
    <source>
        <dbReference type="EMBL" id="QHA05508.1"/>
    </source>
</evidence>
<evidence type="ECO:0000256" key="1">
    <source>
        <dbReference type="ARBA" id="ARBA00004496"/>
    </source>
</evidence>
<dbReference type="GO" id="GO:0004518">
    <property type="term" value="F:nuclease activity"/>
    <property type="evidence" value="ECO:0007669"/>
    <property type="project" value="UniProtKB-KW"/>
</dbReference>
<dbReference type="InterPro" id="IPR003439">
    <property type="entry name" value="ABC_transporter-like_ATP-bd"/>
</dbReference>
<organism evidence="15 16">
    <name type="scientific">Streptomyces broussonetiae</name>
    <dbReference type="NCBI Taxonomy" id="2686304"/>
    <lineage>
        <taxon>Bacteria</taxon>
        <taxon>Bacillati</taxon>
        <taxon>Actinomycetota</taxon>
        <taxon>Actinomycetes</taxon>
        <taxon>Kitasatosporales</taxon>
        <taxon>Streptomycetaceae</taxon>
        <taxon>Streptomyces</taxon>
    </lineage>
</organism>
<evidence type="ECO:0000256" key="8">
    <source>
        <dbReference type="ARBA" id="ARBA00022881"/>
    </source>
</evidence>
<keyword evidence="6" id="KW-0228">DNA excision</keyword>
<dbReference type="KEGG" id="sbro:GQF42_21370"/>
<gene>
    <name evidence="15" type="ORF">GQF42_21370</name>
</gene>
<dbReference type="Gene3D" id="3.40.50.300">
    <property type="entry name" value="P-loop containing nucleotide triphosphate hydrolases"/>
    <property type="match status" value="3"/>
</dbReference>
<evidence type="ECO:0000256" key="5">
    <source>
        <dbReference type="ARBA" id="ARBA00022763"/>
    </source>
</evidence>
<dbReference type="Proteomes" id="UP000436138">
    <property type="component" value="Chromosome"/>
</dbReference>
<keyword evidence="5" id="KW-0227">DNA damage</keyword>
<evidence type="ECO:0000256" key="9">
    <source>
        <dbReference type="ARBA" id="ARBA00023125"/>
    </source>
</evidence>
<feature type="domain" description="ABC transporter" evidence="14">
    <location>
        <begin position="173"/>
        <end position="468"/>
    </location>
</feature>
<dbReference type="AlphaFoldDB" id="A0A6I6MXK0"/>
<evidence type="ECO:0000256" key="3">
    <source>
        <dbReference type="ARBA" id="ARBA00022737"/>
    </source>
</evidence>
<evidence type="ECO:0000256" key="2">
    <source>
        <dbReference type="ARBA" id="ARBA00022490"/>
    </source>
</evidence>
<sequence length="791" mass="84418">MDLTAAHAADSHDLIRVHGARENNLKDIDVELPKRRLTVFTGVSGSGKSSLVFDTIAAESQRLINETYPAFVQGFMPNLARPEVDVLDGLTTVITVDQQRMGADPRSTVGTATDANAMLRILFSRLGRPHIGSPKAFSFNVASISGAGAVTIERGGQQVKERRAFSITGGMCPRCEGRGTVSDLDLTQLYDDSLSLNEGALTVPGYKSGGWNYRLYTESGLVDPDKPIRRYTKRELQDFLYREPTRMKIAGINMTYEGLIPRIQKSMLAKDKEGMQPHIRAFVDRAVTFTVCPECAGTRLTEAARSSKIAGTSIADACAMQISDLAEWVRSVDAPSVAPLLASLRHTLDSFVEIGLGYLSLDRPAGTLSGGEAQRVKMIRHLGSSLTDVTYVFDEPTTGLHPHDIQRMNELLLRLRDKGNTVLVVEHKPEVIAIADHVVDLGPGAGTAGGTLCFEGTVDGLRAAGTLTGRHLDDRATVKDTFRKPTGALEIRGATTHNLQDVDVDIPLGVLCVVTGVAGSGKSSLVHGSVPRGADVVSVDQSPIRGSRRSNPATYTGLLEPIRKAFAKANGVKPALFSANSEGACPTCNGAGVIYTDLAMMAGVATPCEECEGKRFEASVLTYTLGGRDIAQVLAMSVTEAEEFFASGEAHIPAAHRILGRMADVGLGYLTLGQPLTTLSGGERQRLKLATHMADKGGVYVLDEPTTGLHLADVEHLLGLLDRLVDSGKSVIVVEHHQAVMAHADWIIDLGPGAGHDGGRVVFEGTPAELVATRPTLTGEHLATYVGADAR</sequence>
<evidence type="ECO:0000256" key="11">
    <source>
        <dbReference type="ARBA" id="ARBA00038000"/>
    </source>
</evidence>
<evidence type="ECO:0000256" key="4">
    <source>
        <dbReference type="ARBA" id="ARBA00022741"/>
    </source>
</evidence>
<keyword evidence="10" id="KW-0234">DNA repair</keyword>
<evidence type="ECO:0000256" key="6">
    <source>
        <dbReference type="ARBA" id="ARBA00022769"/>
    </source>
</evidence>